<dbReference type="EMBL" id="JABFTP020000144">
    <property type="protein sequence ID" value="KAL3281552.1"/>
    <property type="molecule type" value="Genomic_DNA"/>
</dbReference>
<protein>
    <submittedName>
        <fullName evidence="2">Uncharacterized protein</fullName>
    </submittedName>
</protein>
<sequence>MEIAQSVGEKDDLIENNKSLNLQDTQKGTSNSQNEYFLKVVTDRGNIITVKKSTLLVVWTKISTKVSSNRWNSFKNTLKNPQKHDKRNRVTRQTRNWNNRKHNERHN</sequence>
<reference evidence="2 3" key="1">
    <citation type="journal article" date="2021" name="BMC Biol.">
        <title>Horizontally acquired antibacterial genes associated with adaptive radiation of ladybird beetles.</title>
        <authorList>
            <person name="Li H.S."/>
            <person name="Tang X.F."/>
            <person name="Huang Y.H."/>
            <person name="Xu Z.Y."/>
            <person name="Chen M.L."/>
            <person name="Du X.Y."/>
            <person name="Qiu B.Y."/>
            <person name="Chen P.T."/>
            <person name="Zhang W."/>
            <person name="Slipinski A."/>
            <person name="Escalona H.E."/>
            <person name="Waterhouse R.M."/>
            <person name="Zwick A."/>
            <person name="Pang H."/>
        </authorList>
    </citation>
    <scope>NUCLEOTIDE SEQUENCE [LARGE SCALE GENOMIC DNA]</scope>
    <source>
        <strain evidence="2">SYSU2018</strain>
    </source>
</reference>
<feature type="region of interest" description="Disordered" evidence="1">
    <location>
        <begin position="73"/>
        <end position="107"/>
    </location>
</feature>
<proteinExistence type="predicted"/>
<organism evidence="2 3">
    <name type="scientific">Cryptolaemus montrouzieri</name>
    <dbReference type="NCBI Taxonomy" id="559131"/>
    <lineage>
        <taxon>Eukaryota</taxon>
        <taxon>Metazoa</taxon>
        <taxon>Ecdysozoa</taxon>
        <taxon>Arthropoda</taxon>
        <taxon>Hexapoda</taxon>
        <taxon>Insecta</taxon>
        <taxon>Pterygota</taxon>
        <taxon>Neoptera</taxon>
        <taxon>Endopterygota</taxon>
        <taxon>Coleoptera</taxon>
        <taxon>Polyphaga</taxon>
        <taxon>Cucujiformia</taxon>
        <taxon>Coccinelloidea</taxon>
        <taxon>Coccinellidae</taxon>
        <taxon>Scymninae</taxon>
        <taxon>Scymnini</taxon>
        <taxon>Cryptolaemus</taxon>
    </lineage>
</organism>
<feature type="region of interest" description="Disordered" evidence="1">
    <location>
        <begin position="1"/>
        <end position="32"/>
    </location>
</feature>
<gene>
    <name evidence="2" type="ORF">HHI36_004760</name>
</gene>
<keyword evidence="3" id="KW-1185">Reference proteome</keyword>
<name>A0ABD2NSR5_9CUCU</name>
<comment type="caution">
    <text evidence="2">The sequence shown here is derived from an EMBL/GenBank/DDBJ whole genome shotgun (WGS) entry which is preliminary data.</text>
</comment>
<evidence type="ECO:0000313" key="3">
    <source>
        <dbReference type="Proteomes" id="UP001516400"/>
    </source>
</evidence>
<feature type="compositionally biased region" description="Basic residues" evidence="1">
    <location>
        <begin position="84"/>
        <end position="107"/>
    </location>
</feature>
<dbReference type="AlphaFoldDB" id="A0ABD2NSR5"/>
<feature type="compositionally biased region" description="Polar residues" evidence="1">
    <location>
        <begin position="16"/>
        <end position="32"/>
    </location>
</feature>
<dbReference type="Proteomes" id="UP001516400">
    <property type="component" value="Unassembled WGS sequence"/>
</dbReference>
<evidence type="ECO:0000256" key="1">
    <source>
        <dbReference type="SAM" id="MobiDB-lite"/>
    </source>
</evidence>
<evidence type="ECO:0000313" key="2">
    <source>
        <dbReference type="EMBL" id="KAL3281552.1"/>
    </source>
</evidence>
<accession>A0ABD2NSR5</accession>